<dbReference type="Proteomes" id="UP001158067">
    <property type="component" value="Unassembled WGS sequence"/>
</dbReference>
<protein>
    <recommendedName>
        <fullName evidence="5">Type II secretion system protein</fullName>
    </recommendedName>
</protein>
<name>A0ABY1QAK9_9BACT</name>
<feature type="compositionally biased region" description="Low complexity" evidence="1">
    <location>
        <begin position="348"/>
        <end position="361"/>
    </location>
</feature>
<evidence type="ECO:0000313" key="4">
    <source>
        <dbReference type="Proteomes" id="UP001158067"/>
    </source>
</evidence>
<keyword evidence="2" id="KW-0472">Membrane</keyword>
<sequence length="361" mass="38978">MRIQPQLPRFATKLSRKESTVRDTGSVQTSPTRSAFTLLEMLLSLSMCVVLMTLVSSAMTFYVRDMGTAEATFRDSQIATAVLQMIEDDIRMSITTRPVSTDELAGILEAAASPLEGLTDSLDSGADSGIAGAEDLPEDTDLLDSEISSTVDLTVGGTVLQSPGLIGSDTQLQIDTSRLPRLEDTVLDPSLSADGNQLQDRPSDIKTVTYFVSMAGSGMGNDALAQLADDNGITIDENDEEPSLTGGLVRRQIDRAIHSHASLTGGLARLQSVGEILAPEIVAINFEYYDGINWLPYFNSDEYGYLPMAIRVQLQMNGDEGQEARTFTHVIYLPMSHPEDAEDDLDATTETTTTETSTSAF</sequence>
<organism evidence="3 4">
    <name type="scientific">Neorhodopirellula lusitana</name>
    <dbReference type="NCBI Taxonomy" id="445327"/>
    <lineage>
        <taxon>Bacteria</taxon>
        <taxon>Pseudomonadati</taxon>
        <taxon>Planctomycetota</taxon>
        <taxon>Planctomycetia</taxon>
        <taxon>Pirellulales</taxon>
        <taxon>Pirellulaceae</taxon>
        <taxon>Neorhodopirellula</taxon>
    </lineage>
</organism>
<feature type="transmembrane region" description="Helical" evidence="2">
    <location>
        <begin position="41"/>
        <end position="63"/>
    </location>
</feature>
<evidence type="ECO:0000256" key="1">
    <source>
        <dbReference type="SAM" id="MobiDB-lite"/>
    </source>
</evidence>
<evidence type="ECO:0000256" key="2">
    <source>
        <dbReference type="SAM" id="Phobius"/>
    </source>
</evidence>
<keyword evidence="4" id="KW-1185">Reference proteome</keyword>
<keyword evidence="2" id="KW-0812">Transmembrane</keyword>
<feature type="region of interest" description="Disordered" evidence="1">
    <location>
        <begin position="338"/>
        <end position="361"/>
    </location>
</feature>
<evidence type="ECO:0000313" key="3">
    <source>
        <dbReference type="EMBL" id="SMP63335.1"/>
    </source>
</evidence>
<evidence type="ECO:0008006" key="5">
    <source>
        <dbReference type="Google" id="ProtNLM"/>
    </source>
</evidence>
<reference evidence="3 4" key="1">
    <citation type="submission" date="2017-05" db="EMBL/GenBank/DDBJ databases">
        <authorList>
            <person name="Varghese N."/>
            <person name="Submissions S."/>
        </authorList>
    </citation>
    <scope>NUCLEOTIDE SEQUENCE [LARGE SCALE GENOMIC DNA]</scope>
    <source>
        <strain evidence="3 4">DSM 25457</strain>
    </source>
</reference>
<keyword evidence="2" id="KW-1133">Transmembrane helix</keyword>
<proteinExistence type="predicted"/>
<comment type="caution">
    <text evidence="3">The sequence shown here is derived from an EMBL/GenBank/DDBJ whole genome shotgun (WGS) entry which is preliminary data.</text>
</comment>
<accession>A0ABY1QAK9</accession>
<gene>
    <name evidence="3" type="ORF">SAMN06265222_10852</name>
</gene>
<dbReference type="EMBL" id="FXUG01000008">
    <property type="protein sequence ID" value="SMP63335.1"/>
    <property type="molecule type" value="Genomic_DNA"/>
</dbReference>